<dbReference type="AlphaFoldDB" id="A0A2P2J197"/>
<proteinExistence type="predicted"/>
<protein>
    <submittedName>
        <fullName evidence="2">Uncharacterized protein</fullName>
    </submittedName>
</protein>
<keyword evidence="1" id="KW-0472">Membrane</keyword>
<feature type="transmembrane region" description="Helical" evidence="1">
    <location>
        <begin position="42"/>
        <end position="60"/>
    </location>
</feature>
<keyword evidence="1" id="KW-1133">Transmembrane helix</keyword>
<dbReference type="PROSITE" id="PS51257">
    <property type="entry name" value="PROKAR_LIPOPROTEIN"/>
    <property type="match status" value="1"/>
</dbReference>
<accession>A0A2P2J197</accession>
<dbReference type="EMBL" id="GGEC01006772">
    <property type="protein sequence ID" value="MBW87255.1"/>
    <property type="molecule type" value="Transcribed_RNA"/>
</dbReference>
<sequence>MRETLSFPEYCTNYIILGLLGCLVSGGFVAQEINEAQLRQVVDLLFVIFLLHLIVTDNWLL</sequence>
<evidence type="ECO:0000313" key="2">
    <source>
        <dbReference type="EMBL" id="MBW87255.1"/>
    </source>
</evidence>
<feature type="transmembrane region" description="Helical" evidence="1">
    <location>
        <begin position="12"/>
        <end position="30"/>
    </location>
</feature>
<reference evidence="2" key="1">
    <citation type="submission" date="2018-02" db="EMBL/GenBank/DDBJ databases">
        <title>Rhizophora mucronata_Transcriptome.</title>
        <authorList>
            <person name="Meera S.P."/>
            <person name="Sreeshan A."/>
            <person name="Augustine A."/>
        </authorList>
    </citation>
    <scope>NUCLEOTIDE SEQUENCE</scope>
    <source>
        <tissue evidence="2">Leaf</tissue>
    </source>
</reference>
<name>A0A2P2J197_RHIMU</name>
<organism evidence="2">
    <name type="scientific">Rhizophora mucronata</name>
    <name type="common">Asiatic mangrove</name>
    <dbReference type="NCBI Taxonomy" id="61149"/>
    <lineage>
        <taxon>Eukaryota</taxon>
        <taxon>Viridiplantae</taxon>
        <taxon>Streptophyta</taxon>
        <taxon>Embryophyta</taxon>
        <taxon>Tracheophyta</taxon>
        <taxon>Spermatophyta</taxon>
        <taxon>Magnoliopsida</taxon>
        <taxon>eudicotyledons</taxon>
        <taxon>Gunneridae</taxon>
        <taxon>Pentapetalae</taxon>
        <taxon>rosids</taxon>
        <taxon>fabids</taxon>
        <taxon>Malpighiales</taxon>
        <taxon>Rhizophoraceae</taxon>
        <taxon>Rhizophora</taxon>
    </lineage>
</organism>
<evidence type="ECO:0000256" key="1">
    <source>
        <dbReference type="SAM" id="Phobius"/>
    </source>
</evidence>
<keyword evidence="1" id="KW-0812">Transmembrane</keyword>